<accession>A0A975NJ29</accession>
<feature type="active site" evidence="2">
    <location>
        <position position="46"/>
    </location>
</feature>
<dbReference type="PANTHER" id="PTHR13774">
    <property type="entry name" value="PHENAZINE BIOSYNTHESIS PROTEIN"/>
    <property type="match status" value="1"/>
</dbReference>
<dbReference type="GO" id="GO:0016853">
    <property type="term" value="F:isomerase activity"/>
    <property type="evidence" value="ECO:0007669"/>
    <property type="project" value="TreeGrafter"/>
</dbReference>
<evidence type="ECO:0000256" key="2">
    <source>
        <dbReference type="PIRSR" id="PIRSR016184-1"/>
    </source>
</evidence>
<dbReference type="GO" id="GO:0005737">
    <property type="term" value="C:cytoplasm"/>
    <property type="evidence" value="ECO:0007669"/>
    <property type="project" value="TreeGrafter"/>
</dbReference>
<gene>
    <name evidence="3" type="ORF">KMZ29_12305</name>
</gene>
<evidence type="ECO:0000256" key="1">
    <source>
        <dbReference type="ARBA" id="ARBA00008270"/>
    </source>
</evidence>
<evidence type="ECO:0000313" key="3">
    <source>
        <dbReference type="EMBL" id="QWG15369.1"/>
    </source>
</evidence>
<dbReference type="InterPro" id="IPR003719">
    <property type="entry name" value="Phenazine_PhzF-like"/>
</dbReference>
<dbReference type="PIRSF" id="PIRSF016184">
    <property type="entry name" value="PhzC_PhzF"/>
    <property type="match status" value="1"/>
</dbReference>
<name>A0A975NJ29_9BRAD</name>
<dbReference type="EMBL" id="CP076134">
    <property type="protein sequence ID" value="QWG15369.1"/>
    <property type="molecule type" value="Genomic_DNA"/>
</dbReference>
<sequence>MRPQFQTVDVFTGTQFVGNPLAVVLNAEGLSTGQMQAIAAEFNLAETTFVLPPKDPAHTAEVRIFTPRSEMPFAGHPNVGTAFVLARSGVSYGRPVSGDRVIFEEKAGLVPIDILRDGATAVGSKVAAPQPLAVGAEVAGELVASACGISLADIETAHHRPCIASCGAPFILAELKGRTALLGANPNADVFRLEVAKHPVVSIMIYAQVQEGDIDIRARMFAPHLNIPEDPATGAANVALIGLLASLRPEANLLLSKTIAQGVEMGRPSILQAQAEKKNGAVTATWIGGRCVPVMSGTIDLA</sequence>
<evidence type="ECO:0000313" key="4">
    <source>
        <dbReference type="Proteomes" id="UP000680839"/>
    </source>
</evidence>
<reference evidence="3" key="1">
    <citation type="submission" date="2021-06" db="EMBL/GenBank/DDBJ databases">
        <title>Bradyrhizobium sp. S2-20-1 Genome sequencing.</title>
        <authorList>
            <person name="Jin L."/>
        </authorList>
    </citation>
    <scope>NUCLEOTIDE SEQUENCE</scope>
    <source>
        <strain evidence="3">S2-20-1</strain>
    </source>
</reference>
<comment type="similarity">
    <text evidence="1">Belongs to the PhzF family.</text>
</comment>
<dbReference type="NCBIfam" id="TIGR00654">
    <property type="entry name" value="PhzF_family"/>
    <property type="match status" value="1"/>
</dbReference>
<dbReference type="PANTHER" id="PTHR13774:SF32">
    <property type="entry name" value="ANTISENSE-ENHANCING SEQUENCE 1"/>
    <property type="match status" value="1"/>
</dbReference>
<proteinExistence type="inferred from homology"/>
<dbReference type="Pfam" id="PF02567">
    <property type="entry name" value="PhzC-PhzF"/>
    <property type="match status" value="1"/>
</dbReference>
<protein>
    <submittedName>
        <fullName evidence="3">PhzF family phenazine biosynthesis protein</fullName>
    </submittedName>
</protein>
<dbReference type="RefSeq" id="WP_215623890.1">
    <property type="nucleotide sequence ID" value="NZ_CP076134.1"/>
</dbReference>
<dbReference type="AlphaFoldDB" id="A0A975NJ29"/>
<dbReference type="Proteomes" id="UP000680839">
    <property type="component" value="Chromosome"/>
</dbReference>
<organism evidence="3 4">
    <name type="scientific">Bradyrhizobium sediminis</name>
    <dbReference type="NCBI Taxonomy" id="2840469"/>
    <lineage>
        <taxon>Bacteria</taxon>
        <taxon>Pseudomonadati</taxon>
        <taxon>Pseudomonadota</taxon>
        <taxon>Alphaproteobacteria</taxon>
        <taxon>Hyphomicrobiales</taxon>
        <taxon>Nitrobacteraceae</taxon>
        <taxon>Bradyrhizobium</taxon>
    </lineage>
</organism>
<dbReference type="Gene3D" id="3.10.310.10">
    <property type="entry name" value="Diaminopimelate Epimerase, Chain A, domain 1"/>
    <property type="match status" value="2"/>
</dbReference>
<dbReference type="SUPFAM" id="SSF54506">
    <property type="entry name" value="Diaminopimelate epimerase-like"/>
    <property type="match status" value="1"/>
</dbReference>